<keyword evidence="6" id="KW-0472">Membrane</keyword>
<evidence type="ECO:0000256" key="1">
    <source>
        <dbReference type="ARBA" id="ARBA00004370"/>
    </source>
</evidence>
<feature type="transmembrane region" description="Helical" evidence="6">
    <location>
        <begin position="12"/>
        <end position="32"/>
    </location>
</feature>
<dbReference type="PANTHER" id="PTHR43531:SF14">
    <property type="entry name" value="METHYL-ACCEPTING CHEMOTAXIS PROTEIN I-RELATED"/>
    <property type="match status" value="1"/>
</dbReference>
<dbReference type="SMART" id="SM00283">
    <property type="entry name" value="MA"/>
    <property type="match status" value="1"/>
</dbReference>
<name>A0A1P8KE11_9BURK</name>
<dbReference type="InterPro" id="IPR004090">
    <property type="entry name" value="Chemotax_Me-accpt_rcpt"/>
</dbReference>
<dbReference type="CDD" id="cd19411">
    <property type="entry name" value="MCP2201-like_sensor"/>
    <property type="match status" value="1"/>
</dbReference>
<sequence length="580" mass="61409">MRIKDLKVSTRLAGAFGLVLAISVIAAALSIAKLAAIQDNLRDIVQINNVKIQLNTNMADALHVVARVMRSVVLLHEPAEKEREKVKIAKAREDYDQSWTALEKFAPNPQAKALRVKIDEAKNLSRPLNNKVIELGMGGKEAEAIALLFKEANPAWQKWLDALEENIAVQQKQNQEQFQQTEAEYVQARTMLIVANALSIALAIVLGWMVTRSITRQLGGEPAEAAKLAQAVASGDLSVHIALHPNDNHSMMSHLKHMQESLVQVVGSVRQGSEGVSTASAEIAQGNHDLSARTEAQASSLEETAASMEQLSATVKQNADSARQANQLAISASSVAVKGGEVVGQVVDTMRDINASSHKISDIIGVIDGIAFQTNILALNAAVEAARAGEQGRGFAVVATEVRSLAGRSAEAAKEIKALIGASVERVEMGTRLVGQAGTTMSEVVNSIQRVADLMGEISAASNEQSAGVAQVGEAVIQMDQVTQQNAALVEEMAAAASSLKSQAQELVQTVSVFKLDANDASSYVTPTPSPALHRVAPVVRKLGTLVKSSPLVKGMSRALPVPASPKPALAAADGDWSSF</sequence>
<evidence type="ECO:0000256" key="2">
    <source>
        <dbReference type="ARBA" id="ARBA00022481"/>
    </source>
</evidence>
<dbReference type="InterPro" id="IPR047347">
    <property type="entry name" value="YvaQ-like_sensor"/>
</dbReference>
<dbReference type="EMBL" id="CP019239">
    <property type="protein sequence ID" value="APW44244.1"/>
    <property type="molecule type" value="Genomic_DNA"/>
</dbReference>
<gene>
    <name evidence="8" type="ORF">RS694_18055</name>
</gene>
<organism evidence="8 9">
    <name type="scientific">Rhodoferax saidenbachensis</name>
    <dbReference type="NCBI Taxonomy" id="1484693"/>
    <lineage>
        <taxon>Bacteria</taxon>
        <taxon>Pseudomonadati</taxon>
        <taxon>Pseudomonadota</taxon>
        <taxon>Betaproteobacteria</taxon>
        <taxon>Burkholderiales</taxon>
        <taxon>Comamonadaceae</taxon>
        <taxon>Rhodoferax</taxon>
    </lineage>
</organism>
<proteinExistence type="inferred from homology"/>
<dbReference type="KEGG" id="rsb:RS694_18055"/>
<comment type="subcellular location">
    <subcellularLocation>
        <location evidence="1">Membrane</location>
    </subcellularLocation>
</comment>
<dbReference type="InterPro" id="IPR004089">
    <property type="entry name" value="MCPsignal_dom"/>
</dbReference>
<dbReference type="PANTHER" id="PTHR43531">
    <property type="entry name" value="PROTEIN ICFG"/>
    <property type="match status" value="1"/>
</dbReference>
<evidence type="ECO:0000313" key="8">
    <source>
        <dbReference type="EMBL" id="APW44244.1"/>
    </source>
</evidence>
<evidence type="ECO:0000313" key="9">
    <source>
        <dbReference type="Proteomes" id="UP000186110"/>
    </source>
</evidence>
<dbReference type="eggNOG" id="COG0840">
    <property type="taxonomic scope" value="Bacteria"/>
</dbReference>
<dbReference type="GO" id="GO:0005886">
    <property type="term" value="C:plasma membrane"/>
    <property type="evidence" value="ECO:0007669"/>
    <property type="project" value="TreeGrafter"/>
</dbReference>
<dbReference type="InterPro" id="IPR024478">
    <property type="entry name" value="HlyB_4HB_MCP"/>
</dbReference>
<protein>
    <submittedName>
        <fullName evidence="8">Methyl-accepting chemotaxis protein</fullName>
    </submittedName>
</protein>
<accession>A0A1P8KE11</accession>
<dbReference type="GO" id="GO:0007165">
    <property type="term" value="P:signal transduction"/>
    <property type="evidence" value="ECO:0007669"/>
    <property type="project" value="UniProtKB-KW"/>
</dbReference>
<feature type="domain" description="Methyl-accepting transducer" evidence="7">
    <location>
        <begin position="272"/>
        <end position="501"/>
    </location>
</feature>
<dbReference type="AlphaFoldDB" id="A0A1P8KE11"/>
<dbReference type="SUPFAM" id="SSF58104">
    <property type="entry name" value="Methyl-accepting chemotaxis protein (MCP) signaling domain"/>
    <property type="match status" value="1"/>
</dbReference>
<evidence type="ECO:0000259" key="7">
    <source>
        <dbReference type="PROSITE" id="PS50111"/>
    </source>
</evidence>
<comment type="similarity">
    <text evidence="3">Belongs to the methyl-accepting chemotaxis (MCP) protein family.</text>
</comment>
<feature type="transmembrane region" description="Helical" evidence="6">
    <location>
        <begin position="191"/>
        <end position="210"/>
    </location>
</feature>
<evidence type="ECO:0000256" key="5">
    <source>
        <dbReference type="SAM" id="MobiDB-lite"/>
    </source>
</evidence>
<keyword evidence="6" id="KW-1133">Transmembrane helix</keyword>
<keyword evidence="4" id="KW-0807">Transducer</keyword>
<evidence type="ECO:0000256" key="4">
    <source>
        <dbReference type="PROSITE-ProRule" id="PRU00284"/>
    </source>
</evidence>
<dbReference type="PROSITE" id="PS50111">
    <property type="entry name" value="CHEMOTAXIS_TRANSDUC_2"/>
    <property type="match status" value="1"/>
</dbReference>
<dbReference type="Gene3D" id="1.10.287.950">
    <property type="entry name" value="Methyl-accepting chemotaxis protein"/>
    <property type="match status" value="1"/>
</dbReference>
<evidence type="ECO:0000256" key="6">
    <source>
        <dbReference type="SAM" id="Phobius"/>
    </source>
</evidence>
<keyword evidence="6" id="KW-0812">Transmembrane</keyword>
<dbReference type="STRING" id="1484693.RS694_18055"/>
<dbReference type="GO" id="GO:0004888">
    <property type="term" value="F:transmembrane signaling receptor activity"/>
    <property type="evidence" value="ECO:0007669"/>
    <property type="project" value="InterPro"/>
</dbReference>
<keyword evidence="9" id="KW-1185">Reference proteome</keyword>
<dbReference type="GO" id="GO:0006935">
    <property type="term" value="P:chemotaxis"/>
    <property type="evidence" value="ECO:0007669"/>
    <property type="project" value="InterPro"/>
</dbReference>
<evidence type="ECO:0000256" key="3">
    <source>
        <dbReference type="ARBA" id="ARBA00029447"/>
    </source>
</evidence>
<dbReference type="CDD" id="cd11386">
    <property type="entry name" value="MCP_signal"/>
    <property type="match status" value="1"/>
</dbReference>
<dbReference type="InterPro" id="IPR051310">
    <property type="entry name" value="MCP_chemotaxis"/>
</dbReference>
<feature type="region of interest" description="Disordered" evidence="5">
    <location>
        <begin position="560"/>
        <end position="580"/>
    </location>
</feature>
<dbReference type="Pfam" id="PF12729">
    <property type="entry name" value="4HB_MCP_1"/>
    <property type="match status" value="1"/>
</dbReference>
<dbReference type="Pfam" id="PF00015">
    <property type="entry name" value="MCPsignal"/>
    <property type="match status" value="1"/>
</dbReference>
<keyword evidence="2" id="KW-0488">Methylation</keyword>
<dbReference type="PRINTS" id="PR00260">
    <property type="entry name" value="CHEMTRNSDUCR"/>
</dbReference>
<reference evidence="8 9" key="1">
    <citation type="submission" date="2017-01" db="EMBL/GenBank/DDBJ databases">
        <authorList>
            <person name="Mah S.A."/>
            <person name="Swanson W.J."/>
            <person name="Moy G.W."/>
            <person name="Vacquier V.D."/>
        </authorList>
    </citation>
    <scope>NUCLEOTIDE SEQUENCE [LARGE SCALE GENOMIC DNA]</scope>
    <source>
        <strain evidence="8 9">DSM 22694</strain>
    </source>
</reference>
<dbReference type="RefSeq" id="WP_037248435.1">
    <property type="nucleotide sequence ID" value="NZ_CP019239.1"/>
</dbReference>
<dbReference type="Proteomes" id="UP000186110">
    <property type="component" value="Chromosome"/>
</dbReference>
<dbReference type="FunFam" id="1.10.287.950:FF:000001">
    <property type="entry name" value="Methyl-accepting chemotaxis sensory transducer"/>
    <property type="match status" value="1"/>
</dbReference>